<evidence type="ECO:0000313" key="4">
    <source>
        <dbReference type="Proteomes" id="UP001341840"/>
    </source>
</evidence>
<dbReference type="InterPro" id="IPR025558">
    <property type="entry name" value="DUF4283"/>
</dbReference>
<accession>A0ABU6XB18</accession>
<evidence type="ECO:0000313" key="3">
    <source>
        <dbReference type="EMBL" id="MED6195112.1"/>
    </source>
</evidence>
<proteinExistence type="predicted"/>
<comment type="caution">
    <text evidence="3">The sequence shown here is derived from an EMBL/GenBank/DDBJ whole genome shotgun (WGS) entry which is preliminary data.</text>
</comment>
<dbReference type="PANTHER" id="PTHR31286:SF178">
    <property type="entry name" value="DUF4283 DOMAIN-CONTAINING PROTEIN"/>
    <property type="match status" value="1"/>
</dbReference>
<dbReference type="PANTHER" id="PTHR31286">
    <property type="entry name" value="GLYCINE-RICH CELL WALL STRUCTURAL PROTEIN 1.8-LIKE"/>
    <property type="match status" value="1"/>
</dbReference>
<evidence type="ECO:0000256" key="1">
    <source>
        <dbReference type="SAM" id="MobiDB-lite"/>
    </source>
</evidence>
<dbReference type="EMBL" id="JASCZI010211613">
    <property type="protein sequence ID" value="MED6195112.1"/>
    <property type="molecule type" value="Genomic_DNA"/>
</dbReference>
<dbReference type="Pfam" id="PF14111">
    <property type="entry name" value="DUF4283"/>
    <property type="match status" value="1"/>
</dbReference>
<reference evidence="3 4" key="1">
    <citation type="journal article" date="2023" name="Plants (Basel)">
        <title>Bridging the Gap: Combining Genomics and Transcriptomics Approaches to Understand Stylosanthes scabra, an Orphan Legume from the Brazilian Caatinga.</title>
        <authorList>
            <person name="Ferreira-Neto J.R.C."/>
            <person name="da Silva M.D."/>
            <person name="Binneck E."/>
            <person name="de Melo N.F."/>
            <person name="da Silva R.H."/>
            <person name="de Melo A.L.T.M."/>
            <person name="Pandolfi V."/>
            <person name="Bustamante F.O."/>
            <person name="Brasileiro-Vidal A.C."/>
            <person name="Benko-Iseppon A.M."/>
        </authorList>
    </citation>
    <scope>NUCLEOTIDE SEQUENCE [LARGE SCALE GENOMIC DNA]</scope>
    <source>
        <tissue evidence="3">Leaves</tissue>
    </source>
</reference>
<feature type="domain" description="DUF4283" evidence="2">
    <location>
        <begin position="34"/>
        <end position="110"/>
    </location>
</feature>
<keyword evidence="4" id="KW-1185">Reference proteome</keyword>
<gene>
    <name evidence="3" type="ORF">PIB30_034953</name>
</gene>
<organism evidence="3 4">
    <name type="scientific">Stylosanthes scabra</name>
    <dbReference type="NCBI Taxonomy" id="79078"/>
    <lineage>
        <taxon>Eukaryota</taxon>
        <taxon>Viridiplantae</taxon>
        <taxon>Streptophyta</taxon>
        <taxon>Embryophyta</taxon>
        <taxon>Tracheophyta</taxon>
        <taxon>Spermatophyta</taxon>
        <taxon>Magnoliopsida</taxon>
        <taxon>eudicotyledons</taxon>
        <taxon>Gunneridae</taxon>
        <taxon>Pentapetalae</taxon>
        <taxon>rosids</taxon>
        <taxon>fabids</taxon>
        <taxon>Fabales</taxon>
        <taxon>Fabaceae</taxon>
        <taxon>Papilionoideae</taxon>
        <taxon>50 kb inversion clade</taxon>
        <taxon>dalbergioids sensu lato</taxon>
        <taxon>Dalbergieae</taxon>
        <taxon>Pterocarpus clade</taxon>
        <taxon>Stylosanthes</taxon>
    </lineage>
</organism>
<dbReference type="InterPro" id="IPR040256">
    <property type="entry name" value="At4g02000-like"/>
</dbReference>
<name>A0ABU6XB18_9FABA</name>
<evidence type="ECO:0000259" key="2">
    <source>
        <dbReference type="Pfam" id="PF14111"/>
    </source>
</evidence>
<feature type="compositionally biased region" description="Basic residues" evidence="1">
    <location>
        <begin position="177"/>
        <end position="186"/>
    </location>
</feature>
<dbReference type="Proteomes" id="UP001341840">
    <property type="component" value="Unassembled WGS sequence"/>
</dbReference>
<feature type="region of interest" description="Disordered" evidence="1">
    <location>
        <begin position="164"/>
        <end position="193"/>
    </location>
</feature>
<sequence length="193" mass="22246">MAREEEQGANLSNETVDEENLSVYDEEDITEGIQDCKTRIIGKLITNKNINLHWIQTAMTNMWRNPEGFRAVEVKPKIYKFFFAKEADMERALKGSPSLFRNAWMIMKKWGRGGEALEEGLDKANVKMQIWGLAEHCKTPKLGEKIVAYMGEVLDCEVYKSNRGQVPEGQNEGRNPFQKRAKHRQQRGWAHMG</sequence>
<protein>
    <recommendedName>
        <fullName evidence="2">DUF4283 domain-containing protein</fullName>
    </recommendedName>
</protein>